<dbReference type="GO" id="GO:0005829">
    <property type="term" value="C:cytosol"/>
    <property type="evidence" value="ECO:0007669"/>
    <property type="project" value="TreeGrafter"/>
</dbReference>
<dbReference type="Gene3D" id="3.30.1240.10">
    <property type="match status" value="1"/>
</dbReference>
<reference evidence="1 2" key="1">
    <citation type="journal article" date="2016" name="Gut Pathog.">
        <title>Whole genome sequencing of "Faecalibaculum rodentium" ALO17, isolated from C57BL/6J laboratory mouse feces.</title>
        <authorList>
            <person name="Lim S."/>
            <person name="Chang D.H."/>
            <person name="Ahn S."/>
            <person name="Kim B.C."/>
        </authorList>
    </citation>
    <scope>NUCLEOTIDE SEQUENCE [LARGE SCALE GENOMIC DNA]</scope>
    <source>
        <strain evidence="1 2">Alo17</strain>
    </source>
</reference>
<dbReference type="GO" id="GO:0016791">
    <property type="term" value="F:phosphatase activity"/>
    <property type="evidence" value="ECO:0007669"/>
    <property type="project" value="TreeGrafter"/>
</dbReference>
<dbReference type="PROSITE" id="PS01229">
    <property type="entry name" value="COF_2"/>
    <property type="match status" value="1"/>
</dbReference>
<sequence length="282" mass="30780">MDYHKDMTMKTETKQTAYPSVDAIFLDVDGTLYDHAAGCIPPRHLEAMKILQEGGTKVCLCSGRCMPLLENLGILDQFPFDGIVAGNGSYVYAQNGTLIFDDPVDPEAVKQIYALAAAQSIPVFAAGNHVLVTAMTPAVEDLFAKISVKDIPVRHPRPDDTFAVLSLVEEHRKPHPEFAVSGVKILENELSMDMMKDGLSKYEGIRTLLDHYGLKSYMAFGDALNDLEMLQHANVGVAMGNAQPELLEVIPETCPPVTEAGIYQWLQDHGYLDTAVAAADGQ</sequence>
<dbReference type="InterPro" id="IPR036412">
    <property type="entry name" value="HAD-like_sf"/>
</dbReference>
<dbReference type="NCBIfam" id="TIGR01484">
    <property type="entry name" value="HAD-SF-IIB"/>
    <property type="match status" value="1"/>
</dbReference>
<dbReference type="Pfam" id="PF08282">
    <property type="entry name" value="Hydrolase_3"/>
    <property type="match status" value="1"/>
</dbReference>
<keyword evidence="2" id="KW-1185">Reference proteome</keyword>
<proteinExistence type="predicted"/>
<dbReference type="SUPFAM" id="SSF56784">
    <property type="entry name" value="HAD-like"/>
    <property type="match status" value="1"/>
</dbReference>
<accession>A0A140DXF0</accession>
<dbReference type="Gene3D" id="3.40.50.1000">
    <property type="entry name" value="HAD superfamily/HAD-like"/>
    <property type="match status" value="1"/>
</dbReference>
<dbReference type="RefSeq" id="WP_067558833.1">
    <property type="nucleotide sequence ID" value="NZ_CAPABP010000012.1"/>
</dbReference>
<evidence type="ECO:0000313" key="1">
    <source>
        <dbReference type="EMBL" id="AMK55327.1"/>
    </source>
</evidence>
<protein>
    <recommendedName>
        <fullName evidence="3">Hydrolase</fullName>
    </recommendedName>
</protein>
<dbReference type="STRING" id="1702221.AALO17_21930"/>
<name>A0A140DXF0_9FIRM</name>
<dbReference type="PANTHER" id="PTHR10000:SF25">
    <property type="entry name" value="PHOSPHATASE YKRA-RELATED"/>
    <property type="match status" value="1"/>
</dbReference>
<dbReference type="KEGG" id="fro:AALO17_21930"/>
<dbReference type="GO" id="GO:0000287">
    <property type="term" value="F:magnesium ion binding"/>
    <property type="evidence" value="ECO:0007669"/>
    <property type="project" value="TreeGrafter"/>
</dbReference>
<evidence type="ECO:0008006" key="3">
    <source>
        <dbReference type="Google" id="ProtNLM"/>
    </source>
</evidence>
<dbReference type="InterPro" id="IPR006379">
    <property type="entry name" value="HAD-SF_hydro_IIB"/>
</dbReference>
<gene>
    <name evidence="1" type="ORF">AALO17_21930</name>
</gene>
<dbReference type="InterPro" id="IPR023214">
    <property type="entry name" value="HAD_sf"/>
</dbReference>
<organism evidence="1 2">
    <name type="scientific">Faecalibaculum rodentium</name>
    <dbReference type="NCBI Taxonomy" id="1702221"/>
    <lineage>
        <taxon>Bacteria</taxon>
        <taxon>Bacillati</taxon>
        <taxon>Bacillota</taxon>
        <taxon>Erysipelotrichia</taxon>
        <taxon>Erysipelotrichales</taxon>
        <taxon>Erysipelotrichaceae</taxon>
        <taxon>Faecalibaculum</taxon>
    </lineage>
</organism>
<evidence type="ECO:0000313" key="2">
    <source>
        <dbReference type="Proteomes" id="UP000069771"/>
    </source>
</evidence>
<dbReference type="EMBL" id="CP011391">
    <property type="protein sequence ID" value="AMK55327.1"/>
    <property type="molecule type" value="Genomic_DNA"/>
</dbReference>
<dbReference type="PANTHER" id="PTHR10000">
    <property type="entry name" value="PHOSPHOSERINE PHOSPHATASE"/>
    <property type="match status" value="1"/>
</dbReference>
<dbReference type="AlphaFoldDB" id="A0A140DXF0"/>
<dbReference type="Proteomes" id="UP000069771">
    <property type="component" value="Chromosome"/>
</dbReference>